<keyword evidence="4" id="KW-1185">Reference proteome</keyword>
<sequence length="392" mass="44200">MITVRFLWNTLLLILVIWLIRWISLGGSVKVCGKEHKPLAYLGNTKDYLFYFPHFLLGLNNQLNTIAAFQLNKIACKPRREFLIGADGGQFAIDWFEDRGIEIKDTSPIIFICHGVNGGSGEAFVQHFGLRALKEFGYRPVCYIYRGCAGAKITTPRTYNGGATEDIHIALKEISKRFPKSEIALVGFSMGGNQLAKYLGEFKSCHKQLAPPKHISDHDARPSSIVFGAMTGCPFDYIITTQSCTEKQAQSIGKNCHTYFKKNEEQLKYHKDYETYKQIANPTTDDFNQYLSTDVFGYKSLRDAYADCSASLYLNGIDVPTLFISSGNDPASTPIATPFREISQNENLALLQTPSGGHLGQFYPFSSKRKFDEEHIFKFLQYNLSPHEQKIT</sequence>
<dbReference type="EMBL" id="JARBJD010000202">
    <property type="protein sequence ID" value="KAK2947432.1"/>
    <property type="molecule type" value="Genomic_DNA"/>
</dbReference>
<accession>A0ABQ9X6N5</accession>
<evidence type="ECO:0000259" key="2">
    <source>
        <dbReference type="Pfam" id="PF00561"/>
    </source>
</evidence>
<comment type="similarity">
    <text evidence="1">Belongs to the AB hydrolase superfamily. AB hydrolase 4 family.</text>
</comment>
<gene>
    <name evidence="3" type="ORF">BLNAU_17678</name>
</gene>
<dbReference type="EC" id="3.1.1.-" evidence="3"/>
<dbReference type="InterPro" id="IPR000073">
    <property type="entry name" value="AB_hydrolase_1"/>
</dbReference>
<evidence type="ECO:0000313" key="3">
    <source>
        <dbReference type="EMBL" id="KAK2947432.1"/>
    </source>
</evidence>
<evidence type="ECO:0000256" key="1">
    <source>
        <dbReference type="ARBA" id="ARBA00010884"/>
    </source>
</evidence>
<dbReference type="SUPFAM" id="SSF53474">
    <property type="entry name" value="alpha/beta-Hydrolases"/>
    <property type="match status" value="1"/>
</dbReference>
<dbReference type="PANTHER" id="PTHR10794">
    <property type="entry name" value="ABHYDROLASE DOMAIN-CONTAINING PROTEIN"/>
    <property type="match status" value="1"/>
</dbReference>
<keyword evidence="3" id="KW-0378">Hydrolase</keyword>
<comment type="caution">
    <text evidence="3">The sequence shown here is derived from an EMBL/GenBank/DDBJ whole genome shotgun (WGS) entry which is preliminary data.</text>
</comment>
<name>A0ABQ9X6N5_9EUKA</name>
<dbReference type="PANTHER" id="PTHR10794:SF63">
    <property type="entry name" value="ALPHA_BETA HYDROLASE 1, ISOFORM A"/>
    <property type="match status" value="1"/>
</dbReference>
<feature type="domain" description="AB hydrolase-1" evidence="2">
    <location>
        <begin position="108"/>
        <end position="203"/>
    </location>
</feature>
<protein>
    <submittedName>
        <fullName evidence="3">Embryogenesis-associated protein EMB8</fullName>
        <ecNumber evidence="3">3.1.1.-</ecNumber>
    </submittedName>
</protein>
<reference evidence="3 4" key="1">
    <citation type="journal article" date="2022" name="bioRxiv">
        <title>Genomics of Preaxostyla Flagellates Illuminates Evolutionary Transitions and the Path Towards Mitochondrial Loss.</title>
        <authorList>
            <person name="Novak L.V.F."/>
            <person name="Treitli S.C."/>
            <person name="Pyrih J."/>
            <person name="Halakuc P."/>
            <person name="Pipaliya S.V."/>
            <person name="Vacek V."/>
            <person name="Brzon O."/>
            <person name="Soukal P."/>
            <person name="Eme L."/>
            <person name="Dacks J.B."/>
            <person name="Karnkowska A."/>
            <person name="Elias M."/>
            <person name="Hampl V."/>
        </authorList>
    </citation>
    <scope>NUCLEOTIDE SEQUENCE [LARGE SCALE GENOMIC DNA]</scope>
    <source>
        <strain evidence="3">NAU3</strain>
        <tissue evidence="3">Gut</tissue>
    </source>
</reference>
<dbReference type="InterPro" id="IPR029058">
    <property type="entry name" value="AB_hydrolase_fold"/>
</dbReference>
<dbReference type="InterPro" id="IPR050960">
    <property type="entry name" value="AB_hydrolase_4_sf"/>
</dbReference>
<dbReference type="Gene3D" id="3.40.50.1820">
    <property type="entry name" value="alpha/beta hydrolase"/>
    <property type="match status" value="1"/>
</dbReference>
<proteinExistence type="inferred from homology"/>
<evidence type="ECO:0000313" key="4">
    <source>
        <dbReference type="Proteomes" id="UP001281761"/>
    </source>
</evidence>
<dbReference type="Pfam" id="PF00561">
    <property type="entry name" value="Abhydrolase_1"/>
    <property type="match status" value="1"/>
</dbReference>
<organism evidence="3 4">
    <name type="scientific">Blattamonas nauphoetae</name>
    <dbReference type="NCBI Taxonomy" id="2049346"/>
    <lineage>
        <taxon>Eukaryota</taxon>
        <taxon>Metamonada</taxon>
        <taxon>Preaxostyla</taxon>
        <taxon>Oxymonadida</taxon>
        <taxon>Blattamonas</taxon>
    </lineage>
</organism>
<dbReference type="Proteomes" id="UP001281761">
    <property type="component" value="Unassembled WGS sequence"/>
</dbReference>
<dbReference type="GO" id="GO:0016787">
    <property type="term" value="F:hydrolase activity"/>
    <property type="evidence" value="ECO:0007669"/>
    <property type="project" value="UniProtKB-KW"/>
</dbReference>